<dbReference type="PANTHER" id="PTHR37299">
    <property type="entry name" value="TRANSCRIPTIONAL REGULATOR-RELATED"/>
    <property type="match status" value="1"/>
</dbReference>
<sequence length="234" mass="27006">MKATCLIADDEPFAVQLLQKHITDSGLLVLSGTCSTALEVSAFLNEKRVDLLFLDIEMPKISGIELLKILKDPPAVIITTAYREYAIQGYEFEIIDYLLKPITFERFLAAIEKFNRRRRNQIQSPTQAEEKAEKYIKVKSGVKIYQLNQDDILYLESSKDFVQINLTNGKKLLIKYKLGQLENELATNFLRIHKSFIVNKNRVTVFYSTHLELDKIILPIGSSYRPKVERIFEN</sequence>
<dbReference type="Gene3D" id="3.40.50.2300">
    <property type="match status" value="1"/>
</dbReference>
<dbReference type="GO" id="GO:0003677">
    <property type="term" value="F:DNA binding"/>
    <property type="evidence" value="ECO:0007669"/>
    <property type="project" value="UniProtKB-KW"/>
</dbReference>
<dbReference type="Pfam" id="PF00072">
    <property type="entry name" value="Response_reg"/>
    <property type="match status" value="1"/>
</dbReference>
<dbReference type="InterPro" id="IPR001789">
    <property type="entry name" value="Sig_transdc_resp-reg_receiver"/>
</dbReference>
<evidence type="ECO:0000313" key="4">
    <source>
        <dbReference type="EMBL" id="GMQ30746.1"/>
    </source>
</evidence>
<keyword evidence="4" id="KW-0238">DNA-binding</keyword>
<dbReference type="EMBL" id="BTPD01000011">
    <property type="protein sequence ID" value="GMQ30746.1"/>
    <property type="molecule type" value="Genomic_DNA"/>
</dbReference>
<dbReference type="PROSITE" id="PS50930">
    <property type="entry name" value="HTH_LYTTR"/>
    <property type="match status" value="1"/>
</dbReference>
<dbReference type="Gene3D" id="2.40.50.1020">
    <property type="entry name" value="LytTr DNA-binding domain"/>
    <property type="match status" value="1"/>
</dbReference>
<keyword evidence="5" id="KW-1185">Reference proteome</keyword>
<dbReference type="InterPro" id="IPR007492">
    <property type="entry name" value="LytTR_DNA-bd_dom"/>
</dbReference>
<dbReference type="PANTHER" id="PTHR37299:SF1">
    <property type="entry name" value="STAGE 0 SPORULATION PROTEIN A HOMOLOG"/>
    <property type="match status" value="1"/>
</dbReference>
<feature type="domain" description="Response regulatory" evidence="2">
    <location>
        <begin position="4"/>
        <end position="115"/>
    </location>
</feature>
<comment type="caution">
    <text evidence="4">The sequence shown here is derived from an EMBL/GenBank/DDBJ whole genome shotgun (WGS) entry which is preliminary data.</text>
</comment>
<dbReference type="SMART" id="SM00850">
    <property type="entry name" value="LytTR"/>
    <property type="match status" value="1"/>
</dbReference>
<reference evidence="4 5" key="1">
    <citation type="submission" date="2023-08" db="EMBL/GenBank/DDBJ databases">
        <title>Draft genome sequence of Algoriphagus confluentis.</title>
        <authorList>
            <person name="Takatani N."/>
            <person name="Hosokawa M."/>
            <person name="Sawabe T."/>
        </authorList>
    </citation>
    <scope>NUCLEOTIDE SEQUENCE [LARGE SCALE GENOMIC DNA]</scope>
    <source>
        <strain evidence="4 5">NBRC 111222</strain>
    </source>
</reference>
<feature type="modified residue" description="4-aspartylphosphate" evidence="1">
    <location>
        <position position="55"/>
    </location>
</feature>
<gene>
    <name evidence="4" type="ORF">Aconfl_33890</name>
</gene>
<dbReference type="SUPFAM" id="SSF52172">
    <property type="entry name" value="CheY-like"/>
    <property type="match status" value="1"/>
</dbReference>
<organism evidence="4 5">
    <name type="scientific">Algoriphagus confluentis</name>
    <dbReference type="NCBI Taxonomy" id="1697556"/>
    <lineage>
        <taxon>Bacteria</taxon>
        <taxon>Pseudomonadati</taxon>
        <taxon>Bacteroidota</taxon>
        <taxon>Cytophagia</taxon>
        <taxon>Cytophagales</taxon>
        <taxon>Cyclobacteriaceae</taxon>
        <taxon>Algoriphagus</taxon>
    </lineage>
</organism>
<evidence type="ECO:0000313" key="5">
    <source>
        <dbReference type="Proteomes" id="UP001338309"/>
    </source>
</evidence>
<proteinExistence type="predicted"/>
<name>A0ABQ6PS33_9BACT</name>
<protein>
    <submittedName>
        <fullName evidence="4">LytTR family DNA-binding domain-containing protein</fullName>
    </submittedName>
</protein>
<dbReference type="RefSeq" id="WP_338225446.1">
    <property type="nucleotide sequence ID" value="NZ_BTPD01000011.1"/>
</dbReference>
<accession>A0ABQ6PS33</accession>
<dbReference type="InterPro" id="IPR011006">
    <property type="entry name" value="CheY-like_superfamily"/>
</dbReference>
<dbReference type="SMART" id="SM00448">
    <property type="entry name" value="REC"/>
    <property type="match status" value="1"/>
</dbReference>
<dbReference type="PROSITE" id="PS50110">
    <property type="entry name" value="RESPONSE_REGULATORY"/>
    <property type="match status" value="1"/>
</dbReference>
<dbReference type="InterPro" id="IPR046947">
    <property type="entry name" value="LytR-like"/>
</dbReference>
<keyword evidence="1" id="KW-0597">Phosphoprotein</keyword>
<dbReference type="Pfam" id="PF04397">
    <property type="entry name" value="LytTR"/>
    <property type="match status" value="1"/>
</dbReference>
<evidence type="ECO:0000259" key="3">
    <source>
        <dbReference type="PROSITE" id="PS50930"/>
    </source>
</evidence>
<dbReference type="Proteomes" id="UP001338309">
    <property type="component" value="Unassembled WGS sequence"/>
</dbReference>
<evidence type="ECO:0000256" key="1">
    <source>
        <dbReference type="PROSITE-ProRule" id="PRU00169"/>
    </source>
</evidence>
<feature type="domain" description="HTH LytTR-type" evidence="3">
    <location>
        <begin position="136"/>
        <end position="203"/>
    </location>
</feature>
<evidence type="ECO:0000259" key="2">
    <source>
        <dbReference type="PROSITE" id="PS50110"/>
    </source>
</evidence>